<gene>
    <name evidence="9" type="ORF">J41TS12_32000</name>
</gene>
<dbReference type="PANTHER" id="PTHR43227:SF3">
    <property type="entry name" value="BINDING-PROTEIN-DEPENDENT TRANSPORT SYSTEMS INNER MEMBRANE COMPONENT"/>
    <property type="match status" value="1"/>
</dbReference>
<proteinExistence type="inferred from homology"/>
<dbReference type="SUPFAM" id="SSF161098">
    <property type="entry name" value="MetI-like"/>
    <property type="match status" value="1"/>
</dbReference>
<dbReference type="InterPro" id="IPR035906">
    <property type="entry name" value="MetI-like_sf"/>
</dbReference>
<keyword evidence="4 7" id="KW-0812">Transmembrane</keyword>
<dbReference type="CDD" id="cd06261">
    <property type="entry name" value="TM_PBP2"/>
    <property type="match status" value="1"/>
</dbReference>
<evidence type="ECO:0000256" key="7">
    <source>
        <dbReference type="RuleBase" id="RU363032"/>
    </source>
</evidence>
<feature type="transmembrane region" description="Helical" evidence="7">
    <location>
        <begin position="114"/>
        <end position="139"/>
    </location>
</feature>
<dbReference type="GO" id="GO:0055085">
    <property type="term" value="P:transmembrane transport"/>
    <property type="evidence" value="ECO:0007669"/>
    <property type="project" value="InterPro"/>
</dbReference>
<comment type="similarity">
    <text evidence="7">Belongs to the binding-protein-dependent transport system permease family.</text>
</comment>
<feature type="transmembrane region" description="Helical" evidence="7">
    <location>
        <begin position="84"/>
        <end position="102"/>
    </location>
</feature>
<dbReference type="RefSeq" id="WP_212940445.1">
    <property type="nucleotide sequence ID" value="NZ_BORR01000011.1"/>
</dbReference>
<evidence type="ECO:0000256" key="1">
    <source>
        <dbReference type="ARBA" id="ARBA00004651"/>
    </source>
</evidence>
<evidence type="ECO:0000313" key="10">
    <source>
        <dbReference type="Proteomes" id="UP000681162"/>
    </source>
</evidence>
<protein>
    <submittedName>
        <fullName evidence="9">Lactose ABC transporter permease</fullName>
    </submittedName>
</protein>
<feature type="transmembrane region" description="Helical" evidence="7">
    <location>
        <begin position="12"/>
        <end position="36"/>
    </location>
</feature>
<dbReference type="AlphaFoldDB" id="A0A919XUQ2"/>
<reference evidence="9 10" key="1">
    <citation type="submission" date="2021-03" db="EMBL/GenBank/DDBJ databases">
        <title>Antimicrobial resistance genes in bacteria isolated from Japanese honey, and their potential for conferring macrolide and lincosamide resistance in the American foulbrood pathogen Paenibacillus larvae.</title>
        <authorList>
            <person name="Okamoto M."/>
            <person name="Kumagai M."/>
            <person name="Kanamori H."/>
            <person name="Takamatsu D."/>
        </authorList>
    </citation>
    <scope>NUCLEOTIDE SEQUENCE [LARGE SCALE GENOMIC DNA]</scope>
    <source>
        <strain evidence="9 10">J41TS12</strain>
    </source>
</reference>
<evidence type="ECO:0000313" key="9">
    <source>
        <dbReference type="EMBL" id="GIO38339.1"/>
    </source>
</evidence>
<dbReference type="InterPro" id="IPR000515">
    <property type="entry name" value="MetI-like"/>
</dbReference>
<comment type="subcellular location">
    <subcellularLocation>
        <location evidence="1 7">Cell membrane</location>
        <topology evidence="1 7">Multi-pass membrane protein</topology>
    </subcellularLocation>
</comment>
<evidence type="ECO:0000256" key="2">
    <source>
        <dbReference type="ARBA" id="ARBA00022448"/>
    </source>
</evidence>
<sequence>MKNFHWTLARRRSLLGIAFISPWLIGFIFLFLYPLLQSVRFSFSKLTIVEGGYELAAIGWSNFKNALMINPTFNRLLTESIVDMIVNVPLILFFSLFSATLLNQKFRGRLAARAIFFLPVILASNAIAAAEASGLINLIGDSNAINEMGNVASSFNSDFIVMMLLDLGIPTGFIDYLTEAIMRIYDIVSSSGVQIIIFLAALQGIPGTMYEVAKIEGATAYETFWKITFPMVSPLILTNMIYTIIDSFTTSPITRTIYTTAFTTQDFGLSAAMSWLYTLVIGIMLIVVGITVSRRVFYYN</sequence>
<dbReference type="PROSITE" id="PS50928">
    <property type="entry name" value="ABC_TM1"/>
    <property type="match status" value="1"/>
</dbReference>
<keyword evidence="2 7" id="KW-0813">Transport</keyword>
<name>A0A919XUQ2_9BACL</name>
<dbReference type="GO" id="GO:0005886">
    <property type="term" value="C:plasma membrane"/>
    <property type="evidence" value="ECO:0007669"/>
    <property type="project" value="UniProtKB-SubCell"/>
</dbReference>
<dbReference type="PANTHER" id="PTHR43227">
    <property type="entry name" value="BLL4140 PROTEIN"/>
    <property type="match status" value="1"/>
</dbReference>
<evidence type="ECO:0000256" key="5">
    <source>
        <dbReference type="ARBA" id="ARBA00022989"/>
    </source>
</evidence>
<keyword evidence="6 7" id="KW-0472">Membrane</keyword>
<keyword evidence="3" id="KW-1003">Cell membrane</keyword>
<evidence type="ECO:0000259" key="8">
    <source>
        <dbReference type="PROSITE" id="PS50928"/>
    </source>
</evidence>
<dbReference type="InterPro" id="IPR050809">
    <property type="entry name" value="UgpAE/MalFG_permease"/>
</dbReference>
<organism evidence="9 10">
    <name type="scientific">Paenibacillus antibioticophila</name>
    <dbReference type="NCBI Taxonomy" id="1274374"/>
    <lineage>
        <taxon>Bacteria</taxon>
        <taxon>Bacillati</taxon>
        <taxon>Bacillota</taxon>
        <taxon>Bacilli</taxon>
        <taxon>Bacillales</taxon>
        <taxon>Paenibacillaceae</taxon>
        <taxon>Paenibacillus</taxon>
    </lineage>
</organism>
<dbReference type="Proteomes" id="UP000681162">
    <property type="component" value="Unassembled WGS sequence"/>
</dbReference>
<dbReference type="EMBL" id="BORR01000011">
    <property type="protein sequence ID" value="GIO38339.1"/>
    <property type="molecule type" value="Genomic_DNA"/>
</dbReference>
<feature type="transmembrane region" description="Helical" evidence="7">
    <location>
        <begin position="275"/>
        <end position="297"/>
    </location>
</feature>
<evidence type="ECO:0000256" key="4">
    <source>
        <dbReference type="ARBA" id="ARBA00022692"/>
    </source>
</evidence>
<keyword evidence="5 7" id="KW-1133">Transmembrane helix</keyword>
<dbReference type="Pfam" id="PF00528">
    <property type="entry name" value="BPD_transp_1"/>
    <property type="match status" value="1"/>
</dbReference>
<keyword evidence="10" id="KW-1185">Reference proteome</keyword>
<accession>A0A919XUQ2</accession>
<feature type="domain" description="ABC transmembrane type-1" evidence="8">
    <location>
        <begin position="77"/>
        <end position="296"/>
    </location>
</feature>
<dbReference type="Gene3D" id="1.10.3720.10">
    <property type="entry name" value="MetI-like"/>
    <property type="match status" value="1"/>
</dbReference>
<feature type="transmembrane region" description="Helical" evidence="7">
    <location>
        <begin position="184"/>
        <end position="205"/>
    </location>
</feature>
<evidence type="ECO:0000256" key="3">
    <source>
        <dbReference type="ARBA" id="ARBA00022475"/>
    </source>
</evidence>
<evidence type="ECO:0000256" key="6">
    <source>
        <dbReference type="ARBA" id="ARBA00023136"/>
    </source>
</evidence>
<comment type="caution">
    <text evidence="9">The sequence shown here is derived from an EMBL/GenBank/DDBJ whole genome shotgun (WGS) entry which is preliminary data.</text>
</comment>